<dbReference type="InterPro" id="IPR011009">
    <property type="entry name" value="Kinase-like_dom_sf"/>
</dbReference>
<evidence type="ECO:0000256" key="3">
    <source>
        <dbReference type="ARBA" id="ARBA00012513"/>
    </source>
</evidence>
<dbReference type="InterPro" id="IPR008266">
    <property type="entry name" value="Tyr_kinase_AS"/>
</dbReference>
<comment type="subunit">
    <text evidence="2">Component of the EKC/KEOPS complex composed of at least BUD32, CGI121, GON7, KAE1 and PCC1; the whole complex dimerizes.</text>
</comment>
<gene>
    <name evidence="11" type="ORF">K469DRAFT_624408</name>
</gene>
<evidence type="ECO:0000313" key="12">
    <source>
        <dbReference type="Proteomes" id="UP000800200"/>
    </source>
</evidence>
<evidence type="ECO:0000256" key="8">
    <source>
        <dbReference type="ARBA" id="ARBA00047899"/>
    </source>
</evidence>
<keyword evidence="11" id="KW-0808">Transferase</keyword>
<evidence type="ECO:0000313" key="11">
    <source>
        <dbReference type="EMBL" id="KAF2189993.1"/>
    </source>
</evidence>
<dbReference type="EC" id="2.7.11.1" evidence="3"/>
<comment type="function">
    <text evidence="1">Component of the EKC/KEOPS complex that is required for the formation of a threonylcarbamoyl group on adenosine at position 37 (t(6)A37) in tRNAs that read codons beginning with adenine. The complex is probably involved in the transfer of the threonylcarbamoyl moiety of threonylcarbamoyl-AMP (TC-AMP) to the N6 group of A37. BUD32 has ATPase activity in the context of the EKC/KEOPS complex and likely plays a supporting role to the catalytic subunit KAE1. The EKC/KEOPS complex also promotes both telomere uncapping and telomere elongation. The complex is required for efficient recruitment of transcriptional coactivators.</text>
</comment>
<proteinExistence type="predicted"/>
<protein>
    <recommendedName>
        <fullName evidence="5">EKC/KEOPS complex subunit BUD32</fullName>
        <ecNumber evidence="3">2.7.11.1</ecNumber>
    </recommendedName>
    <alternativeName>
        <fullName evidence="6 7">Atypical Serine/threonine protein kinase BUD32</fullName>
    </alternativeName>
    <alternativeName>
        <fullName evidence="4">EKC/KEOPS complex subunit bud32</fullName>
    </alternativeName>
</protein>
<feature type="domain" description="Protein kinase" evidence="10">
    <location>
        <begin position="10"/>
        <end position="268"/>
    </location>
</feature>
<dbReference type="CDD" id="cd00180">
    <property type="entry name" value="PKc"/>
    <property type="match status" value="1"/>
</dbReference>
<dbReference type="InterPro" id="IPR000719">
    <property type="entry name" value="Prot_kinase_dom"/>
</dbReference>
<sequence length="268" mass="30164">MLTLEPYEPKGIKPFVFHGSTSNIGRLKEHPNAVLKYYKEAWWDLSKPMNDARRSLYRSRFQVEETILRHLGDHPRVVNTTANPYGIWLVEAPNGDLQQYLEEHGNTIDDSQRCKWCIQAAEAVSYIHSKGVLHCDLRPANCLLDKNLDLVLCDFGGSRFGKLSGKGLPDSGFFNPNDKGPPSEAMDVFGLGSLLYVIMTGRLPHESLIQSMANYDIVVNQLFGKRQFPQVEHIKHGQTILGCWEGKFGMAADVVQSLKQEQGLLGHQ</sequence>
<dbReference type="Pfam" id="PF00069">
    <property type="entry name" value="Pkinase"/>
    <property type="match status" value="1"/>
</dbReference>
<dbReference type="InterPro" id="IPR051681">
    <property type="entry name" value="Ser/Thr_Kinases-Pseudokinases"/>
</dbReference>
<evidence type="ECO:0000256" key="7">
    <source>
        <dbReference type="ARBA" id="ARBA00033194"/>
    </source>
</evidence>
<evidence type="ECO:0000256" key="4">
    <source>
        <dbReference type="ARBA" id="ARBA00013948"/>
    </source>
</evidence>
<dbReference type="PROSITE" id="PS50011">
    <property type="entry name" value="PROTEIN_KINASE_DOM"/>
    <property type="match status" value="1"/>
</dbReference>
<accession>A0A6A6EFD5</accession>
<name>A0A6A6EFD5_9PEZI</name>
<dbReference type="EMBL" id="ML994619">
    <property type="protein sequence ID" value="KAF2189993.1"/>
    <property type="molecule type" value="Genomic_DNA"/>
</dbReference>
<organism evidence="11 12">
    <name type="scientific">Zopfia rhizophila CBS 207.26</name>
    <dbReference type="NCBI Taxonomy" id="1314779"/>
    <lineage>
        <taxon>Eukaryota</taxon>
        <taxon>Fungi</taxon>
        <taxon>Dikarya</taxon>
        <taxon>Ascomycota</taxon>
        <taxon>Pezizomycotina</taxon>
        <taxon>Dothideomycetes</taxon>
        <taxon>Dothideomycetes incertae sedis</taxon>
        <taxon>Zopfiaceae</taxon>
        <taxon>Zopfia</taxon>
    </lineage>
</organism>
<dbReference type="AlphaFoldDB" id="A0A6A6EFD5"/>
<evidence type="ECO:0000256" key="6">
    <source>
        <dbReference type="ARBA" id="ARBA00030980"/>
    </source>
</evidence>
<evidence type="ECO:0000256" key="2">
    <source>
        <dbReference type="ARBA" id="ARBA00011534"/>
    </source>
</evidence>
<reference evidence="11" key="1">
    <citation type="journal article" date="2020" name="Stud. Mycol.">
        <title>101 Dothideomycetes genomes: a test case for predicting lifestyles and emergence of pathogens.</title>
        <authorList>
            <person name="Haridas S."/>
            <person name="Albert R."/>
            <person name="Binder M."/>
            <person name="Bloem J."/>
            <person name="Labutti K."/>
            <person name="Salamov A."/>
            <person name="Andreopoulos B."/>
            <person name="Baker S."/>
            <person name="Barry K."/>
            <person name="Bills G."/>
            <person name="Bluhm B."/>
            <person name="Cannon C."/>
            <person name="Castanera R."/>
            <person name="Culley D."/>
            <person name="Daum C."/>
            <person name="Ezra D."/>
            <person name="Gonzalez J."/>
            <person name="Henrissat B."/>
            <person name="Kuo A."/>
            <person name="Liang C."/>
            <person name="Lipzen A."/>
            <person name="Lutzoni F."/>
            <person name="Magnuson J."/>
            <person name="Mondo S."/>
            <person name="Nolan M."/>
            <person name="Ohm R."/>
            <person name="Pangilinan J."/>
            <person name="Park H.-J."/>
            <person name="Ramirez L."/>
            <person name="Alfaro M."/>
            <person name="Sun H."/>
            <person name="Tritt A."/>
            <person name="Yoshinaga Y."/>
            <person name="Zwiers L.-H."/>
            <person name="Turgeon B."/>
            <person name="Goodwin S."/>
            <person name="Spatafora J."/>
            <person name="Crous P."/>
            <person name="Grigoriev I."/>
        </authorList>
    </citation>
    <scope>NUCLEOTIDE SEQUENCE</scope>
    <source>
        <strain evidence="11">CBS 207.26</strain>
    </source>
</reference>
<dbReference type="PROSITE" id="PS00109">
    <property type="entry name" value="PROTEIN_KINASE_TYR"/>
    <property type="match status" value="1"/>
</dbReference>
<comment type="catalytic activity">
    <reaction evidence="9">
        <text>L-seryl-[protein] + ATP = O-phospho-L-seryl-[protein] + ADP + H(+)</text>
        <dbReference type="Rhea" id="RHEA:17989"/>
        <dbReference type="Rhea" id="RHEA-COMP:9863"/>
        <dbReference type="Rhea" id="RHEA-COMP:11604"/>
        <dbReference type="ChEBI" id="CHEBI:15378"/>
        <dbReference type="ChEBI" id="CHEBI:29999"/>
        <dbReference type="ChEBI" id="CHEBI:30616"/>
        <dbReference type="ChEBI" id="CHEBI:83421"/>
        <dbReference type="ChEBI" id="CHEBI:456216"/>
        <dbReference type="EC" id="2.7.11.1"/>
    </reaction>
</comment>
<evidence type="ECO:0000256" key="9">
    <source>
        <dbReference type="ARBA" id="ARBA00048679"/>
    </source>
</evidence>
<dbReference type="PANTHER" id="PTHR44329">
    <property type="entry name" value="SERINE/THREONINE-PROTEIN KINASE TNNI3K-RELATED"/>
    <property type="match status" value="1"/>
</dbReference>
<dbReference type="Gene3D" id="1.10.510.10">
    <property type="entry name" value="Transferase(Phosphotransferase) domain 1"/>
    <property type="match status" value="1"/>
</dbReference>
<evidence type="ECO:0000259" key="10">
    <source>
        <dbReference type="PROSITE" id="PS50011"/>
    </source>
</evidence>
<comment type="catalytic activity">
    <reaction evidence="8">
        <text>L-threonyl-[protein] + ATP = O-phospho-L-threonyl-[protein] + ADP + H(+)</text>
        <dbReference type="Rhea" id="RHEA:46608"/>
        <dbReference type="Rhea" id="RHEA-COMP:11060"/>
        <dbReference type="Rhea" id="RHEA-COMP:11605"/>
        <dbReference type="ChEBI" id="CHEBI:15378"/>
        <dbReference type="ChEBI" id="CHEBI:30013"/>
        <dbReference type="ChEBI" id="CHEBI:30616"/>
        <dbReference type="ChEBI" id="CHEBI:61977"/>
        <dbReference type="ChEBI" id="CHEBI:456216"/>
        <dbReference type="EC" id="2.7.11.1"/>
    </reaction>
</comment>
<dbReference type="OrthoDB" id="1668230at2759"/>
<evidence type="ECO:0000256" key="5">
    <source>
        <dbReference type="ARBA" id="ARBA00019973"/>
    </source>
</evidence>
<evidence type="ECO:0000256" key="1">
    <source>
        <dbReference type="ARBA" id="ARBA00003747"/>
    </source>
</evidence>
<dbReference type="SUPFAM" id="SSF56112">
    <property type="entry name" value="Protein kinase-like (PK-like)"/>
    <property type="match status" value="1"/>
</dbReference>
<dbReference type="GO" id="GO:0004674">
    <property type="term" value="F:protein serine/threonine kinase activity"/>
    <property type="evidence" value="ECO:0007669"/>
    <property type="project" value="UniProtKB-EC"/>
</dbReference>
<keyword evidence="11" id="KW-0418">Kinase</keyword>
<dbReference type="GO" id="GO:0005524">
    <property type="term" value="F:ATP binding"/>
    <property type="evidence" value="ECO:0007669"/>
    <property type="project" value="InterPro"/>
</dbReference>
<keyword evidence="12" id="KW-1185">Reference proteome</keyword>
<dbReference type="Proteomes" id="UP000800200">
    <property type="component" value="Unassembled WGS sequence"/>
</dbReference>